<sequence>MDVRIDRLERQGQVLWRVQMGRRSLTFHEELAARAFAAQLHLRLSWLNQKELAEAARKAETNAARLPSPVYGRGAGGEGKNPQSDQAPSPWPSPRGEREW</sequence>
<gene>
    <name evidence="2" type="ORF">SAMN05878282_104344</name>
</gene>
<evidence type="ECO:0000256" key="1">
    <source>
        <dbReference type="SAM" id="MobiDB-lite"/>
    </source>
</evidence>
<reference evidence="2 3" key="1">
    <citation type="submission" date="2017-01" db="EMBL/GenBank/DDBJ databases">
        <authorList>
            <person name="Mah S.A."/>
            <person name="Swanson W.J."/>
            <person name="Moy G.W."/>
            <person name="Vacquier V.D."/>
        </authorList>
    </citation>
    <scope>NUCLEOTIDE SEQUENCE [LARGE SCALE GENOMIC DNA]</scope>
    <source>
        <strain evidence="2 3">RU36E</strain>
    </source>
</reference>
<dbReference type="AlphaFoldDB" id="A0A1N6T7L0"/>
<organism evidence="2 3">
    <name type="scientific">Aquipseudomonas alcaligenes</name>
    <name type="common">Pseudomonas alcaligenes</name>
    <dbReference type="NCBI Taxonomy" id="43263"/>
    <lineage>
        <taxon>Bacteria</taxon>
        <taxon>Pseudomonadati</taxon>
        <taxon>Pseudomonadota</taxon>
        <taxon>Gammaproteobacteria</taxon>
        <taxon>Pseudomonadales</taxon>
        <taxon>Pseudomonadaceae</taxon>
        <taxon>Aquipseudomonas</taxon>
    </lineage>
</organism>
<name>A0A1N6T7L0_AQUAC</name>
<evidence type="ECO:0000313" key="2">
    <source>
        <dbReference type="EMBL" id="SIQ49207.1"/>
    </source>
</evidence>
<proteinExistence type="predicted"/>
<dbReference type="Proteomes" id="UP000185841">
    <property type="component" value="Unassembled WGS sequence"/>
</dbReference>
<feature type="region of interest" description="Disordered" evidence="1">
    <location>
        <begin position="56"/>
        <end position="100"/>
    </location>
</feature>
<dbReference type="EMBL" id="FTMP01000004">
    <property type="protein sequence ID" value="SIQ49207.1"/>
    <property type="molecule type" value="Genomic_DNA"/>
</dbReference>
<evidence type="ECO:0000313" key="3">
    <source>
        <dbReference type="Proteomes" id="UP000185841"/>
    </source>
</evidence>
<accession>A0A1N6T7L0</accession>
<protein>
    <submittedName>
        <fullName evidence="2">Uncharacterized protein</fullName>
    </submittedName>
</protein>